<dbReference type="GO" id="GO:0006508">
    <property type="term" value="P:proteolysis"/>
    <property type="evidence" value="ECO:0007669"/>
    <property type="project" value="UniProtKB-KW"/>
</dbReference>
<dbReference type="EMBL" id="MDYQ01000040">
    <property type="protein sequence ID" value="PRP85720.1"/>
    <property type="molecule type" value="Genomic_DNA"/>
</dbReference>
<accession>A0A2P6NP45</accession>
<evidence type="ECO:0000256" key="3">
    <source>
        <dbReference type="ARBA" id="ARBA00022801"/>
    </source>
</evidence>
<comment type="caution">
    <text evidence="7">The sequence shown here is derived from an EMBL/GenBank/DDBJ whole genome shotgun (WGS) entry which is preliminary data.</text>
</comment>
<dbReference type="InterPro" id="IPR003653">
    <property type="entry name" value="Peptidase_C48_C"/>
</dbReference>
<proteinExistence type="inferred from homology"/>
<dbReference type="Proteomes" id="UP000241769">
    <property type="component" value="Unassembled WGS sequence"/>
</dbReference>
<evidence type="ECO:0000313" key="8">
    <source>
        <dbReference type="Proteomes" id="UP000241769"/>
    </source>
</evidence>
<protein>
    <recommendedName>
        <fullName evidence="6">Ubiquitin-like protease family profile domain-containing protein</fullName>
    </recommendedName>
</protein>
<dbReference type="PROSITE" id="PS50600">
    <property type="entry name" value="ULP_PROTEASE"/>
    <property type="match status" value="1"/>
</dbReference>
<evidence type="ECO:0000256" key="1">
    <source>
        <dbReference type="ARBA" id="ARBA00005234"/>
    </source>
</evidence>
<dbReference type="SUPFAM" id="SSF54001">
    <property type="entry name" value="Cysteine proteinases"/>
    <property type="match status" value="1"/>
</dbReference>
<dbReference type="InParanoid" id="A0A2P6NP45"/>
<feature type="compositionally biased region" description="Basic and acidic residues" evidence="5">
    <location>
        <begin position="518"/>
        <end position="534"/>
    </location>
</feature>
<feature type="compositionally biased region" description="Low complexity" evidence="5">
    <location>
        <begin position="806"/>
        <end position="821"/>
    </location>
</feature>
<feature type="region of interest" description="Disordered" evidence="5">
    <location>
        <begin position="800"/>
        <end position="979"/>
    </location>
</feature>
<keyword evidence="2" id="KW-0645">Protease</keyword>
<dbReference type="Gene3D" id="3.40.395.10">
    <property type="entry name" value="Adenoviral Proteinase, Chain A"/>
    <property type="match status" value="2"/>
</dbReference>
<dbReference type="InterPro" id="IPR038765">
    <property type="entry name" value="Papain-like_cys_pep_sf"/>
</dbReference>
<feature type="compositionally biased region" description="Basic and acidic residues" evidence="5">
    <location>
        <begin position="544"/>
        <end position="554"/>
    </location>
</feature>
<gene>
    <name evidence="7" type="ORF">PROFUN_06314</name>
</gene>
<feature type="domain" description="Ubiquitin-like protease family profile" evidence="6">
    <location>
        <begin position="12"/>
        <end position="186"/>
    </location>
</feature>
<feature type="compositionally biased region" description="Polar residues" evidence="5">
    <location>
        <begin position="825"/>
        <end position="836"/>
    </location>
</feature>
<keyword evidence="4" id="KW-0175">Coiled coil</keyword>
<sequence>MDPSLVEGRNRILKLQEELEKAKEDETEWLSDFLVNLGVAAIQHERKPLRVAEITSSVLLSNPKGNIEEDTGAIKKWLQEINDEKQERCLLMIPWCTGNHWALLVSMRGDRNSMYLLDSYNENPLDKRTYGTERELSRRLFEMMLKNMKSAGIEKKNIKDPFASRKRPQQDGTSCGIYILWFMELLMEKSGDMSQVGGIRKVMDAIYQETSKGDIKMKRKEMMARMDKRLIWEMAQVVVPTEREDTNVEMGRGEGDMEKVEDEEETIADDVQEKEETSSRETISTAAAKPDPWKSGQSLTSLFSDARKETYLNEQMKTVKKFADNPNALYDADVLLILLRLILGDRRDIYIVDTDYRRSPCPSIESAIVALSEGKISFLVMLVNIPGKKDSIGHWMLIIVNAEKTAFFFDPQGERGAPPNEVKEWIRRHIPGFRRYKAILTDNRRMQKKDDGKNCGPCVIYFFEQWLKSGCDVKVFRSEWKKNRPKFEIENYRRGSLVRIQDILREKLLECQCADKPPGMKDSHKVSNKMREEPSESPPPADQTTKRQDQGDELKEMTVLSVLREEAQRMKSYGNDIGSELYPNDPSHKMLRNKIIMHLSCDDMVQYLNQTEEVIKETNRNNKISKLKLAEQYLGYILMYVKLSAVPTFDMKCFYEQIEGATNHNRKMVTVHFYRAGLYRWVIQHRESNMIRIDRMTDKNLRLFYRYEIIQCYKGYGRTRSSPPIGIDQEKMQFLLNVHSEGEDVKDYDDLFERAGFMKPKIRQSVYSSIFHSYKDVMNSSNIEGLHDCSIELETEGNVTNMNQVPPSSSISEEPLPTEPEMGATAQNVHSSAHLNHQNEGRKEKAGEEEGREKEQMGDAQGRDQKGTTARKGKAQPNTHQAISEEGDYRSDRLSVCTSNKRSREEEQDYSSRLSQRSSKKKGAEPTQKKSKRSKKNDPEPNDAGSSEDEIIRPDKEDAAVVDTSTISSSTSELKQRRPDEDKVVKIIPKEVISFYDETKNGKEKENIIELLNKLEEAKLFIFPDDEYEASCVALRLLERAKAKKDVYKGPSTDEVIRACSTYGVAIHLYCLDALGKLHIQIFGVEGEKRETWRIAFCNNFWIPLQAISNSTRLENPQIIHVKDIDRTILWNQVITKGIPTIIEGINDLPEDICVKMPSESQERIQYHEIQLHVDSVMPEFLQYNSVEDAMLWIDPDEYHLSDGGVEYESQVFTTMCTFFSPRGASEENEWIVTSADWHQVVKAFTERNNEDGGNKVYVDVNFLRENHIPFWCFSQKSGSAVLIPPMAGRSMKEARGVNVSRRMVPVESLSTIQLDDAAFERLPKERPKPNQRCTKGEHYAYLSSALSDFYQPSDVRLCGRRLLRLWDGGSTLITPREGFDLNVLSSQVIVYLKGDKVELSASVLGPQVDIARVPRMPPRPNAQLAQKSHPLLTTFLSWPKKVELLRYVPSYRITFNTLNGINGIHPQMASLIQLKQLLDIPAIAREYFFFNANELPLESVRAEVIPVIWLTQTWRASLP</sequence>
<evidence type="ECO:0000313" key="7">
    <source>
        <dbReference type="EMBL" id="PRP85720.1"/>
    </source>
</evidence>
<organism evidence="7 8">
    <name type="scientific">Planoprotostelium fungivorum</name>
    <dbReference type="NCBI Taxonomy" id="1890364"/>
    <lineage>
        <taxon>Eukaryota</taxon>
        <taxon>Amoebozoa</taxon>
        <taxon>Evosea</taxon>
        <taxon>Variosea</taxon>
        <taxon>Cavosteliida</taxon>
        <taxon>Cavosteliaceae</taxon>
        <taxon>Planoprotostelium</taxon>
    </lineage>
</organism>
<feature type="compositionally biased region" description="Basic and acidic residues" evidence="5">
    <location>
        <begin position="837"/>
        <end position="866"/>
    </location>
</feature>
<evidence type="ECO:0000259" key="6">
    <source>
        <dbReference type="PROSITE" id="PS50600"/>
    </source>
</evidence>
<comment type="similarity">
    <text evidence="1">Belongs to the peptidase C48 family.</text>
</comment>
<evidence type="ECO:0000256" key="2">
    <source>
        <dbReference type="ARBA" id="ARBA00022670"/>
    </source>
</evidence>
<feature type="compositionally biased region" description="Basic and acidic residues" evidence="5">
    <location>
        <begin position="950"/>
        <end position="959"/>
    </location>
</feature>
<evidence type="ECO:0000256" key="4">
    <source>
        <dbReference type="SAM" id="Coils"/>
    </source>
</evidence>
<keyword evidence="8" id="KW-1185">Reference proteome</keyword>
<feature type="coiled-coil region" evidence="4">
    <location>
        <begin position="5"/>
        <end position="32"/>
    </location>
</feature>
<evidence type="ECO:0000256" key="5">
    <source>
        <dbReference type="SAM" id="MobiDB-lite"/>
    </source>
</evidence>
<feature type="compositionally biased region" description="Acidic residues" evidence="5">
    <location>
        <begin position="259"/>
        <end position="273"/>
    </location>
</feature>
<feature type="region of interest" description="Disordered" evidence="5">
    <location>
        <begin position="248"/>
        <end position="296"/>
    </location>
</feature>
<dbReference type="GO" id="GO:0008234">
    <property type="term" value="F:cysteine-type peptidase activity"/>
    <property type="evidence" value="ECO:0007669"/>
    <property type="project" value="InterPro"/>
</dbReference>
<reference evidence="7 8" key="1">
    <citation type="journal article" date="2018" name="Genome Biol. Evol.">
        <title>Multiple Roots of Fruiting Body Formation in Amoebozoa.</title>
        <authorList>
            <person name="Hillmann F."/>
            <person name="Forbes G."/>
            <person name="Novohradska S."/>
            <person name="Ferling I."/>
            <person name="Riege K."/>
            <person name="Groth M."/>
            <person name="Westermann M."/>
            <person name="Marz M."/>
            <person name="Spaller T."/>
            <person name="Winckler T."/>
            <person name="Schaap P."/>
            <person name="Glockner G."/>
        </authorList>
    </citation>
    <scope>NUCLEOTIDE SEQUENCE [LARGE SCALE GENOMIC DNA]</scope>
    <source>
        <strain evidence="7 8">Jena</strain>
    </source>
</reference>
<keyword evidence="3" id="KW-0378">Hydrolase</keyword>
<feature type="region of interest" description="Disordered" evidence="5">
    <location>
        <begin position="515"/>
        <end position="554"/>
    </location>
</feature>
<feature type="compositionally biased region" description="Basic and acidic residues" evidence="5">
    <location>
        <begin position="248"/>
        <end position="258"/>
    </location>
</feature>
<name>A0A2P6NP45_9EUKA</name>